<evidence type="ECO:0000313" key="2">
    <source>
        <dbReference type="EnsemblPlants" id="OMERI08G01700.1"/>
    </source>
</evidence>
<reference evidence="2" key="1">
    <citation type="submission" date="2015-04" db="UniProtKB">
        <authorList>
            <consortium name="EnsemblPlants"/>
        </authorList>
    </citation>
    <scope>IDENTIFICATION</scope>
</reference>
<evidence type="ECO:0000313" key="3">
    <source>
        <dbReference type="Proteomes" id="UP000008021"/>
    </source>
</evidence>
<dbReference type="AlphaFoldDB" id="A0A0E0EHC6"/>
<dbReference type="EnsemblPlants" id="OMERI08G01700.1">
    <property type="protein sequence ID" value="OMERI08G01700.1"/>
    <property type="gene ID" value="OMERI08G01700"/>
</dbReference>
<sequence length="88" mass="8667">MTQPASEGDGWGCSPVVEETREPATVICGEPTAVVAAAYPTGSGGGEGSAAAAASPPAGSGRWEVAAADAREPRHLLLPPLPPLPSCC</sequence>
<keyword evidence="3" id="KW-1185">Reference proteome</keyword>
<reference evidence="2" key="2">
    <citation type="submission" date="2018-05" db="EMBL/GenBank/DDBJ databases">
        <title>OmerRS3 (Oryza meridionalis Reference Sequence Version 3).</title>
        <authorList>
            <person name="Zhang J."/>
            <person name="Kudrna D."/>
            <person name="Lee S."/>
            <person name="Talag J."/>
            <person name="Welchert J."/>
            <person name="Wing R.A."/>
        </authorList>
    </citation>
    <scope>NUCLEOTIDE SEQUENCE [LARGE SCALE GENOMIC DNA]</scope>
    <source>
        <strain evidence="2">cv. OR44</strain>
    </source>
</reference>
<feature type="compositionally biased region" description="Low complexity" evidence="1">
    <location>
        <begin position="49"/>
        <end position="61"/>
    </location>
</feature>
<proteinExistence type="predicted"/>
<accession>A0A0E0EHC6</accession>
<protein>
    <submittedName>
        <fullName evidence="2">Uncharacterized protein</fullName>
    </submittedName>
</protein>
<dbReference type="HOGENOM" id="CLU_2472849_0_0_1"/>
<evidence type="ECO:0000256" key="1">
    <source>
        <dbReference type="SAM" id="MobiDB-lite"/>
    </source>
</evidence>
<feature type="region of interest" description="Disordered" evidence="1">
    <location>
        <begin position="41"/>
        <end position="63"/>
    </location>
</feature>
<organism evidence="2">
    <name type="scientific">Oryza meridionalis</name>
    <dbReference type="NCBI Taxonomy" id="40149"/>
    <lineage>
        <taxon>Eukaryota</taxon>
        <taxon>Viridiplantae</taxon>
        <taxon>Streptophyta</taxon>
        <taxon>Embryophyta</taxon>
        <taxon>Tracheophyta</taxon>
        <taxon>Spermatophyta</taxon>
        <taxon>Magnoliopsida</taxon>
        <taxon>Liliopsida</taxon>
        <taxon>Poales</taxon>
        <taxon>Poaceae</taxon>
        <taxon>BOP clade</taxon>
        <taxon>Oryzoideae</taxon>
        <taxon>Oryzeae</taxon>
        <taxon>Oryzinae</taxon>
        <taxon>Oryza</taxon>
    </lineage>
</organism>
<name>A0A0E0EHC6_9ORYZ</name>
<dbReference type="Proteomes" id="UP000008021">
    <property type="component" value="Chromosome 8"/>
</dbReference>
<dbReference type="Gramene" id="OMERI08G01700.1">
    <property type="protein sequence ID" value="OMERI08G01700.1"/>
    <property type="gene ID" value="OMERI08G01700"/>
</dbReference>